<feature type="transmembrane region" description="Helical" evidence="11">
    <location>
        <begin position="203"/>
        <end position="221"/>
    </location>
</feature>
<evidence type="ECO:0000256" key="4">
    <source>
        <dbReference type="ARBA" id="ARBA00022692"/>
    </source>
</evidence>
<keyword evidence="8 11" id="KW-1133">Transmembrane helix</keyword>
<feature type="transmembrane region" description="Helical" evidence="11">
    <location>
        <begin position="167"/>
        <end position="188"/>
    </location>
</feature>
<dbReference type="SMART" id="SM00382">
    <property type="entry name" value="AAA"/>
    <property type="match status" value="1"/>
</dbReference>
<dbReference type="GO" id="GO:0015031">
    <property type="term" value="P:protein transport"/>
    <property type="evidence" value="ECO:0007669"/>
    <property type="project" value="UniProtKB-KW"/>
</dbReference>
<dbReference type="RefSeq" id="WP_073175485.1">
    <property type="nucleotide sequence ID" value="NZ_FQVE01000007.1"/>
</dbReference>
<dbReference type="InterPro" id="IPR027417">
    <property type="entry name" value="P-loop_NTPase"/>
</dbReference>
<dbReference type="GO" id="GO:0140359">
    <property type="term" value="F:ABC-type transporter activity"/>
    <property type="evidence" value="ECO:0007669"/>
    <property type="project" value="InterPro"/>
</dbReference>
<dbReference type="InterPro" id="IPR036640">
    <property type="entry name" value="ABC1_TM_sf"/>
</dbReference>
<feature type="transmembrane region" description="Helical" evidence="11">
    <location>
        <begin position="307"/>
        <end position="325"/>
    </location>
</feature>
<dbReference type="InterPro" id="IPR003593">
    <property type="entry name" value="AAA+_ATPase"/>
</dbReference>
<dbReference type="Pfam" id="PF00664">
    <property type="entry name" value="ABC_membrane"/>
    <property type="match status" value="1"/>
</dbReference>
<evidence type="ECO:0000256" key="10">
    <source>
        <dbReference type="ARBA" id="ARBA00043264"/>
    </source>
</evidence>
<protein>
    <submittedName>
        <fullName evidence="15">ATP-binding cassette, subfamily B</fullName>
    </submittedName>
</protein>
<sequence length="726" mass="83299">MFRKNRFKFRYQKDRMDCGPVCIQMISDYYGKKYDLNFLREICNYGKQGVTINSLKGAAEKIGYDAHVIKAGLDEINDLDLFPYILHWGNDHYVILLKFTKKSAVIADPGYGILSVSKEIFKKNWYKNNKGVAVVLSPAELLESNEPKRTSLFGYTSKYLKKHKKEILKIAATLLIINALTFLLPFITQKIFDDGIAHTDKKMIYYLILSQLFIYIGIYLSEIYRNWIAVKLGGNISIEIIYNFFKKLIKLPIHFLETKVVGDYNQRIQDSEKIEAFMTSQSITSIFSMLTIIVYLIVMSIYNFNLFFLYISITLVSVAVSLYFLKKRRLYDYLIFKEKANIQNLTFEILNGITEVKLNGLEDVKLNQWKNYQNLALKLNVDLAKIGQQQYISFSALNQIKNLSITLVSSILVIDGLLSLGELLTISFIVGQLNSPIDQLISFFRDVQDSKLSMERISEIEDQKDEDNEKDANLKEVENENSIIFRNVSFSYNSTDRVLDNINIEIPENKITAIVGASGSGKTTLIKLILKFYERYSGDIFIKGVNIKNVTSASIRKSIGTVMQDGYLFSDTIEGNIAGETIMDNEEEYQALKQMAYQLSNAEEFISRLPLRDQTKVGSYGINLSGGQEQRLIIARALFKNPDFLILDEATSALDTKNEKTIHNNLKLFFKNKTVLIIAHRLSTVRNADNIIVMDHGKVIEQGEHRELLDKKNKYYELVKNQLELD</sequence>
<keyword evidence="10" id="KW-0080">Bacteriocin transport</keyword>
<keyword evidence="9 11" id="KW-0472">Membrane</keyword>
<reference evidence="16" key="1">
    <citation type="submission" date="2016-11" db="EMBL/GenBank/DDBJ databases">
        <authorList>
            <person name="Varghese N."/>
            <person name="Submissions S."/>
        </authorList>
    </citation>
    <scope>NUCLEOTIDE SEQUENCE [LARGE SCALE GENOMIC DNA]</scope>
    <source>
        <strain evidence="16">YR203</strain>
    </source>
</reference>
<dbReference type="FunFam" id="3.40.50.300:FF:000221">
    <property type="entry name" value="Multidrug ABC transporter ATP-binding protein"/>
    <property type="match status" value="1"/>
</dbReference>
<accession>A0A1M5LY64</accession>
<comment type="subcellular location">
    <subcellularLocation>
        <location evidence="1">Cell membrane</location>
        <topology evidence="1">Multi-pass membrane protein</topology>
    </subcellularLocation>
</comment>
<evidence type="ECO:0000256" key="8">
    <source>
        <dbReference type="ARBA" id="ARBA00022989"/>
    </source>
</evidence>
<evidence type="ECO:0000256" key="6">
    <source>
        <dbReference type="ARBA" id="ARBA00022840"/>
    </source>
</evidence>
<feature type="transmembrane region" description="Helical" evidence="11">
    <location>
        <begin position="283"/>
        <end position="301"/>
    </location>
</feature>
<dbReference type="Gene3D" id="3.40.50.300">
    <property type="entry name" value="P-loop containing nucleotide triphosphate hydrolases"/>
    <property type="match status" value="1"/>
</dbReference>
<evidence type="ECO:0000256" key="9">
    <source>
        <dbReference type="ARBA" id="ARBA00023136"/>
    </source>
</evidence>
<feature type="domain" description="Peptidase C39" evidence="14">
    <location>
        <begin position="12"/>
        <end position="132"/>
    </location>
</feature>
<dbReference type="SUPFAM" id="SSF90123">
    <property type="entry name" value="ABC transporter transmembrane region"/>
    <property type="match status" value="1"/>
</dbReference>
<dbReference type="PROSITE" id="PS50929">
    <property type="entry name" value="ABC_TM1F"/>
    <property type="match status" value="1"/>
</dbReference>
<dbReference type="Proteomes" id="UP000184108">
    <property type="component" value="Unassembled WGS sequence"/>
</dbReference>
<feature type="transmembrane region" description="Helical" evidence="11">
    <location>
        <begin position="405"/>
        <end position="430"/>
    </location>
</feature>
<dbReference type="PROSITE" id="PS50893">
    <property type="entry name" value="ABC_TRANSPORTER_2"/>
    <property type="match status" value="1"/>
</dbReference>
<keyword evidence="7" id="KW-0653">Protein transport</keyword>
<dbReference type="CDD" id="cd18571">
    <property type="entry name" value="ABC_6TM_peptidase_like"/>
    <property type="match status" value="1"/>
</dbReference>
<keyword evidence="5" id="KW-0547">Nucleotide-binding</keyword>
<evidence type="ECO:0000313" key="15">
    <source>
        <dbReference type="EMBL" id="SHG69955.1"/>
    </source>
</evidence>
<name>A0A1M5LY64_9FLAO</name>
<evidence type="ECO:0000259" key="13">
    <source>
        <dbReference type="PROSITE" id="PS50929"/>
    </source>
</evidence>
<dbReference type="EMBL" id="FQVE01000007">
    <property type="protein sequence ID" value="SHG69955.1"/>
    <property type="molecule type" value="Genomic_DNA"/>
</dbReference>
<dbReference type="GO" id="GO:0005886">
    <property type="term" value="C:plasma membrane"/>
    <property type="evidence" value="ECO:0007669"/>
    <property type="project" value="UniProtKB-SubCell"/>
</dbReference>
<evidence type="ECO:0000259" key="12">
    <source>
        <dbReference type="PROSITE" id="PS50893"/>
    </source>
</evidence>
<dbReference type="PANTHER" id="PTHR24221">
    <property type="entry name" value="ATP-BINDING CASSETTE SUB-FAMILY B"/>
    <property type="match status" value="1"/>
</dbReference>
<keyword evidence="6 15" id="KW-0067">ATP-binding</keyword>
<dbReference type="GO" id="GO:0043213">
    <property type="term" value="P:bacteriocin transport"/>
    <property type="evidence" value="ECO:0007669"/>
    <property type="project" value="UniProtKB-KW"/>
</dbReference>
<evidence type="ECO:0000256" key="3">
    <source>
        <dbReference type="ARBA" id="ARBA00022475"/>
    </source>
</evidence>
<dbReference type="GO" id="GO:0008233">
    <property type="term" value="F:peptidase activity"/>
    <property type="evidence" value="ECO:0007669"/>
    <property type="project" value="InterPro"/>
</dbReference>
<evidence type="ECO:0000256" key="2">
    <source>
        <dbReference type="ARBA" id="ARBA00022448"/>
    </source>
</evidence>
<organism evidence="15 16">
    <name type="scientific">Chryseobacterium vrystaatense</name>
    <dbReference type="NCBI Taxonomy" id="307480"/>
    <lineage>
        <taxon>Bacteria</taxon>
        <taxon>Pseudomonadati</taxon>
        <taxon>Bacteroidota</taxon>
        <taxon>Flavobacteriia</taxon>
        <taxon>Flavobacteriales</taxon>
        <taxon>Weeksellaceae</taxon>
        <taxon>Chryseobacterium group</taxon>
        <taxon>Chryseobacterium</taxon>
    </lineage>
</organism>
<dbReference type="GO" id="GO:0016887">
    <property type="term" value="F:ATP hydrolysis activity"/>
    <property type="evidence" value="ECO:0007669"/>
    <property type="project" value="InterPro"/>
</dbReference>
<evidence type="ECO:0000259" key="14">
    <source>
        <dbReference type="PROSITE" id="PS50990"/>
    </source>
</evidence>
<evidence type="ECO:0000256" key="11">
    <source>
        <dbReference type="SAM" id="Phobius"/>
    </source>
</evidence>
<gene>
    <name evidence="15" type="ORF">SAMN02787073_4685</name>
</gene>
<evidence type="ECO:0000256" key="1">
    <source>
        <dbReference type="ARBA" id="ARBA00004651"/>
    </source>
</evidence>
<dbReference type="Pfam" id="PF00005">
    <property type="entry name" value="ABC_tran"/>
    <property type="match status" value="1"/>
</dbReference>
<dbReference type="Gene3D" id="1.20.1560.10">
    <property type="entry name" value="ABC transporter type 1, transmembrane domain"/>
    <property type="match status" value="1"/>
</dbReference>
<evidence type="ECO:0000313" key="16">
    <source>
        <dbReference type="Proteomes" id="UP000184108"/>
    </source>
</evidence>
<keyword evidence="4 11" id="KW-0812">Transmembrane</keyword>
<dbReference type="PANTHER" id="PTHR24221:SF654">
    <property type="entry name" value="ATP-BINDING CASSETTE SUB-FAMILY B MEMBER 6"/>
    <property type="match status" value="1"/>
</dbReference>
<dbReference type="GO" id="GO:0005524">
    <property type="term" value="F:ATP binding"/>
    <property type="evidence" value="ECO:0007669"/>
    <property type="project" value="UniProtKB-KW"/>
</dbReference>
<keyword evidence="3" id="KW-1003">Cell membrane</keyword>
<dbReference type="GO" id="GO:0006508">
    <property type="term" value="P:proteolysis"/>
    <property type="evidence" value="ECO:0007669"/>
    <property type="project" value="InterPro"/>
</dbReference>
<dbReference type="GO" id="GO:0034040">
    <property type="term" value="F:ATPase-coupled lipid transmembrane transporter activity"/>
    <property type="evidence" value="ECO:0007669"/>
    <property type="project" value="TreeGrafter"/>
</dbReference>
<evidence type="ECO:0000256" key="5">
    <source>
        <dbReference type="ARBA" id="ARBA00022741"/>
    </source>
</evidence>
<keyword evidence="2" id="KW-0813">Transport</keyword>
<dbReference type="InterPro" id="IPR003439">
    <property type="entry name" value="ABC_transporter-like_ATP-bd"/>
</dbReference>
<dbReference type="InterPro" id="IPR039421">
    <property type="entry name" value="Type_1_exporter"/>
</dbReference>
<feature type="domain" description="ABC transmembrane type-1" evidence="13">
    <location>
        <begin position="170"/>
        <end position="449"/>
    </location>
</feature>
<dbReference type="SUPFAM" id="SSF52540">
    <property type="entry name" value="P-loop containing nucleoside triphosphate hydrolases"/>
    <property type="match status" value="1"/>
</dbReference>
<evidence type="ECO:0000256" key="7">
    <source>
        <dbReference type="ARBA" id="ARBA00022927"/>
    </source>
</evidence>
<dbReference type="PROSITE" id="PS50990">
    <property type="entry name" value="PEPTIDASE_C39"/>
    <property type="match status" value="1"/>
</dbReference>
<dbReference type="Gene3D" id="3.90.70.10">
    <property type="entry name" value="Cysteine proteinases"/>
    <property type="match status" value="1"/>
</dbReference>
<dbReference type="InterPro" id="IPR011527">
    <property type="entry name" value="ABC1_TM_dom"/>
</dbReference>
<dbReference type="AlphaFoldDB" id="A0A1M5LY64"/>
<proteinExistence type="predicted"/>
<dbReference type="Pfam" id="PF03412">
    <property type="entry name" value="Peptidase_C39"/>
    <property type="match status" value="1"/>
</dbReference>
<feature type="domain" description="ABC transporter" evidence="12">
    <location>
        <begin position="483"/>
        <end position="721"/>
    </location>
</feature>
<dbReference type="InterPro" id="IPR005074">
    <property type="entry name" value="Peptidase_C39"/>
</dbReference>